<dbReference type="PANTHER" id="PTHR37507">
    <property type="entry name" value="SPORULATION PROTEIN YDCC"/>
    <property type="match status" value="1"/>
</dbReference>
<dbReference type="Pfam" id="PF03548">
    <property type="entry name" value="LolA"/>
    <property type="match status" value="1"/>
</dbReference>
<dbReference type="Gene3D" id="2.50.20.10">
    <property type="entry name" value="Lipoprotein localisation LolA/LolB/LppX"/>
    <property type="match status" value="1"/>
</dbReference>
<gene>
    <name evidence="2" type="ORF">BROFUL_00494</name>
</gene>
<dbReference type="EMBL" id="LAQJ01000067">
    <property type="protein sequence ID" value="KKO20780.1"/>
    <property type="molecule type" value="Genomic_DNA"/>
</dbReference>
<protein>
    <recommendedName>
        <fullName evidence="4">Outer membrane lipoprotein carrier protein LolA</fullName>
    </recommendedName>
</protein>
<sequence>MEESVYKNRFILLIVLISCVFFFQRSGLPKEVTPGKNLDEVLAEIEKANNAFKTLKADMTFTRTITLLESTEVFQGQMSYKKPKRLYLKFYPPRNEINVVDGKHVWVYHPAEKQVEKYDMDRDKQTSQGLSFFEFGYGESVHSVKKDYTITLFETMDEGKKRFYILDLLPKDKKSQYSDIRLWVEEGFWLPVRIELYESAGEVVNRIELKNIKLNKGMSDKLFIFEVPRGVEIIEPLK</sequence>
<proteinExistence type="predicted"/>
<evidence type="ECO:0008006" key="4">
    <source>
        <dbReference type="Google" id="ProtNLM"/>
    </source>
</evidence>
<evidence type="ECO:0000256" key="1">
    <source>
        <dbReference type="ARBA" id="ARBA00022729"/>
    </source>
</evidence>
<dbReference type="InterPro" id="IPR052944">
    <property type="entry name" value="Sporulation_related"/>
</dbReference>
<dbReference type="SUPFAM" id="SSF89392">
    <property type="entry name" value="Prokaryotic lipoproteins and lipoprotein localization factors"/>
    <property type="match status" value="1"/>
</dbReference>
<keyword evidence="1" id="KW-0732">Signal</keyword>
<dbReference type="InterPro" id="IPR004564">
    <property type="entry name" value="OM_lipoprot_carrier_LolA-like"/>
</dbReference>
<organism evidence="2 3">
    <name type="scientific">Candidatus Brocadia fulgida</name>
    <dbReference type="NCBI Taxonomy" id="380242"/>
    <lineage>
        <taxon>Bacteria</taxon>
        <taxon>Pseudomonadati</taxon>
        <taxon>Planctomycetota</taxon>
        <taxon>Candidatus Brocadiia</taxon>
        <taxon>Candidatus Brocadiales</taxon>
        <taxon>Candidatus Brocadiaceae</taxon>
        <taxon>Candidatus Brocadia</taxon>
    </lineage>
</organism>
<comment type="caution">
    <text evidence="2">The sequence shown here is derived from an EMBL/GenBank/DDBJ whole genome shotgun (WGS) entry which is preliminary data.</text>
</comment>
<evidence type="ECO:0000313" key="3">
    <source>
        <dbReference type="Proteomes" id="UP000034954"/>
    </source>
</evidence>
<accession>A0A0M2UYT5</accession>
<dbReference type="Proteomes" id="UP000034954">
    <property type="component" value="Unassembled WGS sequence"/>
</dbReference>
<reference evidence="2 3" key="1">
    <citation type="journal article" date="2013" name="BMC Microbiol.">
        <title>Identification of the type II cytochrome c maturation pathway in anammox bacteria by comparative genomics.</title>
        <authorList>
            <person name="Ferousi C."/>
            <person name="Speth D.R."/>
            <person name="Reimann J."/>
            <person name="Op den Camp H.J."/>
            <person name="Allen J.W."/>
            <person name="Keltjens J.T."/>
            <person name="Jetten M.S."/>
        </authorList>
    </citation>
    <scope>NUCLEOTIDE SEQUENCE [LARGE SCALE GENOMIC DNA]</scope>
    <source>
        <strain evidence="2">RU1</strain>
    </source>
</reference>
<dbReference type="AlphaFoldDB" id="A0A0M2UYT5"/>
<dbReference type="PANTHER" id="PTHR37507:SF2">
    <property type="entry name" value="SPORULATION PROTEIN YDCC"/>
    <property type="match status" value="1"/>
</dbReference>
<keyword evidence="3" id="KW-1185">Reference proteome</keyword>
<dbReference type="InterPro" id="IPR029046">
    <property type="entry name" value="LolA/LolB/LppX"/>
</dbReference>
<dbReference type="CDD" id="cd16325">
    <property type="entry name" value="LolA"/>
    <property type="match status" value="1"/>
</dbReference>
<name>A0A0M2UYT5_9BACT</name>
<evidence type="ECO:0000313" key="2">
    <source>
        <dbReference type="EMBL" id="KKO20780.1"/>
    </source>
</evidence>